<evidence type="ECO:0000313" key="3">
    <source>
        <dbReference type="Proteomes" id="UP000036403"/>
    </source>
</evidence>
<feature type="region of interest" description="Disordered" evidence="1">
    <location>
        <begin position="139"/>
        <end position="160"/>
    </location>
</feature>
<evidence type="ECO:0000313" key="2">
    <source>
        <dbReference type="EMBL" id="KMQ92835.1"/>
    </source>
</evidence>
<organism evidence="2 3">
    <name type="scientific">Lasius niger</name>
    <name type="common">Black garden ant</name>
    <dbReference type="NCBI Taxonomy" id="67767"/>
    <lineage>
        <taxon>Eukaryota</taxon>
        <taxon>Metazoa</taxon>
        <taxon>Ecdysozoa</taxon>
        <taxon>Arthropoda</taxon>
        <taxon>Hexapoda</taxon>
        <taxon>Insecta</taxon>
        <taxon>Pterygota</taxon>
        <taxon>Neoptera</taxon>
        <taxon>Endopterygota</taxon>
        <taxon>Hymenoptera</taxon>
        <taxon>Apocrita</taxon>
        <taxon>Aculeata</taxon>
        <taxon>Formicoidea</taxon>
        <taxon>Formicidae</taxon>
        <taxon>Formicinae</taxon>
        <taxon>Lasius</taxon>
        <taxon>Lasius</taxon>
    </lineage>
</organism>
<reference evidence="2 3" key="1">
    <citation type="submission" date="2015-04" db="EMBL/GenBank/DDBJ databases">
        <title>Lasius niger genome sequencing.</title>
        <authorList>
            <person name="Konorov E.A."/>
            <person name="Nikitin M.A."/>
            <person name="Kirill M.V."/>
            <person name="Chang P."/>
        </authorList>
    </citation>
    <scope>NUCLEOTIDE SEQUENCE [LARGE SCALE GENOMIC DNA]</scope>
    <source>
        <tissue evidence="2">Whole</tissue>
    </source>
</reference>
<dbReference type="PaxDb" id="67767-A0A0J7NK24"/>
<dbReference type="AlphaFoldDB" id="A0A0J7NK24"/>
<name>A0A0J7NK24_LASNI</name>
<evidence type="ECO:0000256" key="1">
    <source>
        <dbReference type="SAM" id="MobiDB-lite"/>
    </source>
</evidence>
<comment type="caution">
    <text evidence="2">The sequence shown here is derived from an EMBL/GenBank/DDBJ whole genome shotgun (WGS) entry which is preliminary data.</text>
</comment>
<feature type="compositionally biased region" description="Basic and acidic residues" evidence="1">
    <location>
        <begin position="139"/>
        <end position="157"/>
    </location>
</feature>
<feature type="region of interest" description="Disordered" evidence="1">
    <location>
        <begin position="68"/>
        <end position="120"/>
    </location>
</feature>
<keyword evidence="3" id="KW-1185">Reference proteome</keyword>
<gene>
    <name evidence="2" type="ORF">RF55_7128</name>
</gene>
<proteinExistence type="predicted"/>
<dbReference type="Proteomes" id="UP000036403">
    <property type="component" value="Unassembled WGS sequence"/>
</dbReference>
<protein>
    <submittedName>
        <fullName evidence="2">Uncharacterized protein</fullName>
    </submittedName>
</protein>
<accession>A0A0J7NK24</accession>
<dbReference type="EMBL" id="LBMM01004068">
    <property type="protein sequence ID" value="KMQ92835.1"/>
    <property type="molecule type" value="Genomic_DNA"/>
</dbReference>
<sequence length="172" mass="18421">MRGRFTEFRAKRTLRLGRTPIGIVPYYAIAVAPTCSIYRRGTPLSSVPKLQAAVTFLWSGSEQLGGCPGPTHLDLPDVRHLQGGGHGEADPNRAEAGGGPPEGTSPDLPHRASAHLSDGLGHRCGGHRALQLANPQFCELHRPRDPDPRSLSEDGQHPTKKKVGFLAAALFV</sequence>